<sequence>MGICLQLKLLLWKNFTLKKRKPIVLIFELFIPLVLFFILLGIRKKQPAYPVNASRFQTYPLPSAGVIAVMQAFCDNGVRDDDGFINFPNSPITEFLSKLNNISQKNNFFQPDFAPNEMDEIPLIYKSIIEDPVAVHDSFNKAADMQVGDLIYNRSEFIDVLTTNFSLPSGELETFLNSSLIPEKLYVLIFGKLPEEDLEFQYRMPSADATNSINEEEPDLNVIADTFTFNVLEHPSLQHLYDLLAYLEKHKSKFKVVWSVVEKMFDPRLGDTFTNEDNNAIAEELKNIILSPSGLRELMCQENGLPSVFKYENEMITNKTLQLQNALCHMNETAMDNLSNELKKYLDVQKLRETLHLDDWNITLAQQRLKKLADDLIKFNEFEVALRQLSEIASSLPQDACLSLNDTTASNETSSEGTDGTNEQPKKAARSNPQYGLLRIWLGMQNTICGKQGNFPTSLPDDEEVDL</sequence>
<evidence type="ECO:0000256" key="2">
    <source>
        <dbReference type="SAM" id="Phobius"/>
    </source>
</evidence>
<keyword evidence="3" id="KW-0067">ATP-binding</keyword>
<dbReference type="GO" id="GO:0005524">
    <property type="term" value="F:ATP binding"/>
    <property type="evidence" value="ECO:0007669"/>
    <property type="project" value="UniProtKB-KW"/>
</dbReference>
<reference evidence="3" key="1">
    <citation type="submission" date="2020-07" db="EMBL/GenBank/DDBJ databases">
        <title>Multicomponent nature underlies the extraordinary mechanical properties of spider dragline silk.</title>
        <authorList>
            <person name="Kono N."/>
            <person name="Nakamura H."/>
            <person name="Mori M."/>
            <person name="Yoshida Y."/>
            <person name="Ohtoshi R."/>
            <person name="Malay A.D."/>
            <person name="Moran D.A.P."/>
            <person name="Tomita M."/>
            <person name="Numata K."/>
            <person name="Arakawa K."/>
        </authorList>
    </citation>
    <scope>NUCLEOTIDE SEQUENCE</scope>
</reference>
<keyword evidence="2" id="KW-0472">Membrane</keyword>
<dbReference type="Proteomes" id="UP000887116">
    <property type="component" value="Unassembled WGS sequence"/>
</dbReference>
<dbReference type="EMBL" id="BMAO01014110">
    <property type="protein sequence ID" value="GFQ92946.1"/>
    <property type="molecule type" value="Genomic_DNA"/>
</dbReference>
<feature type="compositionally biased region" description="Polar residues" evidence="1">
    <location>
        <begin position="407"/>
        <end position="423"/>
    </location>
</feature>
<feature type="non-terminal residue" evidence="3">
    <location>
        <position position="1"/>
    </location>
</feature>
<keyword evidence="3" id="KW-0547">Nucleotide-binding</keyword>
<gene>
    <name evidence="3" type="primary">Abca2</name>
    <name evidence="3" type="ORF">TNCT_733911</name>
</gene>
<evidence type="ECO:0000313" key="4">
    <source>
        <dbReference type="Proteomes" id="UP000887116"/>
    </source>
</evidence>
<organism evidence="3 4">
    <name type="scientific">Trichonephila clavata</name>
    <name type="common">Joro spider</name>
    <name type="synonym">Nephila clavata</name>
    <dbReference type="NCBI Taxonomy" id="2740835"/>
    <lineage>
        <taxon>Eukaryota</taxon>
        <taxon>Metazoa</taxon>
        <taxon>Ecdysozoa</taxon>
        <taxon>Arthropoda</taxon>
        <taxon>Chelicerata</taxon>
        <taxon>Arachnida</taxon>
        <taxon>Araneae</taxon>
        <taxon>Araneomorphae</taxon>
        <taxon>Entelegynae</taxon>
        <taxon>Araneoidea</taxon>
        <taxon>Nephilidae</taxon>
        <taxon>Trichonephila</taxon>
    </lineage>
</organism>
<comment type="caution">
    <text evidence="3">The sequence shown here is derived from an EMBL/GenBank/DDBJ whole genome shotgun (WGS) entry which is preliminary data.</text>
</comment>
<evidence type="ECO:0000256" key="1">
    <source>
        <dbReference type="SAM" id="MobiDB-lite"/>
    </source>
</evidence>
<accession>A0A8X6L2C9</accession>
<evidence type="ECO:0000313" key="3">
    <source>
        <dbReference type="EMBL" id="GFQ92946.1"/>
    </source>
</evidence>
<proteinExistence type="predicted"/>
<dbReference type="AlphaFoldDB" id="A0A8X6L2C9"/>
<name>A0A8X6L2C9_TRICU</name>
<keyword evidence="4" id="KW-1185">Reference proteome</keyword>
<feature type="transmembrane region" description="Helical" evidence="2">
    <location>
        <begin position="23"/>
        <end position="42"/>
    </location>
</feature>
<keyword evidence="2" id="KW-0812">Transmembrane</keyword>
<protein>
    <submittedName>
        <fullName evidence="3">ATP-binding cassette sub-family A member 2</fullName>
    </submittedName>
</protein>
<keyword evidence="2" id="KW-1133">Transmembrane helix</keyword>
<dbReference type="OrthoDB" id="10255969at2759"/>
<feature type="region of interest" description="Disordered" evidence="1">
    <location>
        <begin position="407"/>
        <end position="431"/>
    </location>
</feature>